<evidence type="ECO:0000313" key="3">
    <source>
        <dbReference type="EMBL" id="MVO78489.1"/>
    </source>
</evidence>
<protein>
    <submittedName>
        <fullName evidence="3">AbrB/MazE/SpoVT family DNA-binding domain-containing protein</fullName>
    </submittedName>
</protein>
<name>A0A6I4J1K2_9SPHN</name>
<keyword evidence="4" id="KW-1185">Reference proteome</keyword>
<dbReference type="SUPFAM" id="SSF89447">
    <property type="entry name" value="AbrB/MazE/MraZ-like"/>
    <property type="match status" value="1"/>
</dbReference>
<dbReference type="GO" id="GO:0003677">
    <property type="term" value="F:DNA binding"/>
    <property type="evidence" value="ECO:0007669"/>
    <property type="project" value="UniProtKB-UniRule"/>
</dbReference>
<evidence type="ECO:0000259" key="2">
    <source>
        <dbReference type="PROSITE" id="PS51740"/>
    </source>
</evidence>
<evidence type="ECO:0000256" key="1">
    <source>
        <dbReference type="PROSITE-ProRule" id="PRU01076"/>
    </source>
</evidence>
<gene>
    <name evidence="3" type="ORF">GON01_11160</name>
</gene>
<keyword evidence="1 3" id="KW-0238">DNA-binding</keyword>
<feature type="domain" description="SpoVT-AbrB" evidence="2">
    <location>
        <begin position="2"/>
        <end position="47"/>
    </location>
</feature>
<dbReference type="Pfam" id="PF04014">
    <property type="entry name" value="MazE_antitoxin"/>
    <property type="match status" value="1"/>
</dbReference>
<dbReference type="InterPro" id="IPR007159">
    <property type="entry name" value="SpoVT-AbrB_dom"/>
</dbReference>
<dbReference type="AlphaFoldDB" id="A0A6I4J1K2"/>
<dbReference type="Proteomes" id="UP000441389">
    <property type="component" value="Unassembled WGS sequence"/>
</dbReference>
<proteinExistence type="predicted"/>
<dbReference type="RefSeq" id="WP_157027425.1">
    <property type="nucleotide sequence ID" value="NZ_WQMS01000013.1"/>
</dbReference>
<evidence type="ECO:0000313" key="4">
    <source>
        <dbReference type="Proteomes" id="UP000441389"/>
    </source>
</evidence>
<accession>A0A6I4J1K2</accession>
<dbReference type="EMBL" id="WQMS01000013">
    <property type="protein sequence ID" value="MVO78489.1"/>
    <property type="molecule type" value="Genomic_DNA"/>
</dbReference>
<sequence length="96" mass="10875">MNARTTLSAKGQVVIPRDVRERLQLTPGTRFEVIEKAGEIRLKPIARHNPFPRTTLDDILSLPKWQGPAKSIGEISRLSDDALREIFAEQERNARS</sequence>
<organism evidence="3 4">
    <name type="scientific">Sphingomonas horti</name>
    <dbReference type="NCBI Taxonomy" id="2682842"/>
    <lineage>
        <taxon>Bacteria</taxon>
        <taxon>Pseudomonadati</taxon>
        <taxon>Pseudomonadota</taxon>
        <taxon>Alphaproteobacteria</taxon>
        <taxon>Sphingomonadales</taxon>
        <taxon>Sphingomonadaceae</taxon>
        <taxon>Sphingomonas</taxon>
    </lineage>
</organism>
<dbReference type="SMART" id="SM00966">
    <property type="entry name" value="SpoVT_AbrB"/>
    <property type="match status" value="1"/>
</dbReference>
<dbReference type="Gene3D" id="2.10.260.10">
    <property type="match status" value="1"/>
</dbReference>
<dbReference type="InterPro" id="IPR037914">
    <property type="entry name" value="SpoVT-AbrB_sf"/>
</dbReference>
<comment type="caution">
    <text evidence="3">The sequence shown here is derived from an EMBL/GenBank/DDBJ whole genome shotgun (WGS) entry which is preliminary data.</text>
</comment>
<dbReference type="NCBIfam" id="TIGR01439">
    <property type="entry name" value="lp_hng_hel_AbrB"/>
    <property type="match status" value="1"/>
</dbReference>
<reference evidence="3 4" key="1">
    <citation type="submission" date="2019-12" db="EMBL/GenBank/DDBJ databases">
        <authorList>
            <person name="Huq M.A."/>
        </authorList>
    </citation>
    <scope>NUCLEOTIDE SEQUENCE [LARGE SCALE GENOMIC DNA]</scope>
    <source>
        <strain evidence="3 4">MAH-20</strain>
    </source>
</reference>
<dbReference type="PROSITE" id="PS51740">
    <property type="entry name" value="SPOVT_ABRB"/>
    <property type="match status" value="1"/>
</dbReference>